<evidence type="ECO:0000256" key="1">
    <source>
        <dbReference type="ARBA" id="ARBA00009179"/>
    </source>
</evidence>
<dbReference type="GO" id="GO:0030288">
    <property type="term" value="C:outer membrane-bounded periplasmic space"/>
    <property type="evidence" value="ECO:0007669"/>
    <property type="project" value="TreeGrafter"/>
</dbReference>
<keyword evidence="4" id="KW-0720">Serine protease</keyword>
<organism evidence="7 8">
    <name type="scientific">Candidatus Lambdaproteobacteria bacterium RIFOXYD2_FULL_50_16</name>
    <dbReference type="NCBI Taxonomy" id="1817772"/>
    <lineage>
        <taxon>Bacteria</taxon>
        <taxon>Pseudomonadati</taxon>
        <taxon>Pseudomonadota</taxon>
        <taxon>Candidatus Lambdaproteobacteria</taxon>
    </lineage>
</organism>
<dbReference type="STRING" id="1817772.A2527_10060"/>
<dbReference type="GO" id="GO:0004175">
    <property type="term" value="F:endopeptidase activity"/>
    <property type="evidence" value="ECO:0007669"/>
    <property type="project" value="TreeGrafter"/>
</dbReference>
<dbReference type="GO" id="GO:0008236">
    <property type="term" value="F:serine-type peptidase activity"/>
    <property type="evidence" value="ECO:0007669"/>
    <property type="project" value="UniProtKB-KW"/>
</dbReference>
<dbReference type="PANTHER" id="PTHR32060">
    <property type="entry name" value="TAIL-SPECIFIC PROTEASE"/>
    <property type="match status" value="1"/>
</dbReference>
<dbReference type="PROSITE" id="PS50106">
    <property type="entry name" value="PDZ"/>
    <property type="match status" value="1"/>
</dbReference>
<evidence type="ECO:0000256" key="2">
    <source>
        <dbReference type="ARBA" id="ARBA00022670"/>
    </source>
</evidence>
<feature type="chain" id="PRO_5009524557" description="PDZ domain-containing protein" evidence="5">
    <location>
        <begin position="18"/>
        <end position="362"/>
    </location>
</feature>
<comment type="similarity">
    <text evidence="1">Belongs to the peptidase S41A family.</text>
</comment>
<dbReference type="Pfam" id="PF03572">
    <property type="entry name" value="Peptidase_S41"/>
    <property type="match status" value="1"/>
</dbReference>
<dbReference type="SUPFAM" id="SSF50156">
    <property type="entry name" value="PDZ domain-like"/>
    <property type="match status" value="1"/>
</dbReference>
<evidence type="ECO:0000256" key="3">
    <source>
        <dbReference type="ARBA" id="ARBA00022801"/>
    </source>
</evidence>
<evidence type="ECO:0000259" key="6">
    <source>
        <dbReference type="PROSITE" id="PS50106"/>
    </source>
</evidence>
<dbReference type="SMART" id="SM00245">
    <property type="entry name" value="TSPc"/>
    <property type="match status" value="1"/>
</dbReference>
<keyword evidence="3" id="KW-0378">Hydrolase</keyword>
<dbReference type="PANTHER" id="PTHR32060:SF30">
    <property type="entry name" value="CARBOXY-TERMINAL PROCESSING PROTEASE CTPA"/>
    <property type="match status" value="1"/>
</dbReference>
<dbReference type="Gene3D" id="2.30.42.10">
    <property type="match status" value="1"/>
</dbReference>
<comment type="caution">
    <text evidence="7">The sequence shown here is derived from an EMBL/GenBank/DDBJ whole genome shotgun (WGS) entry which is preliminary data.</text>
</comment>
<dbReference type="AlphaFoldDB" id="A0A1F6G9X3"/>
<gene>
    <name evidence="7" type="ORF">A2527_10060</name>
</gene>
<feature type="domain" description="PDZ" evidence="6">
    <location>
        <begin position="77"/>
        <end position="141"/>
    </location>
</feature>
<dbReference type="InterPro" id="IPR029045">
    <property type="entry name" value="ClpP/crotonase-like_dom_sf"/>
</dbReference>
<dbReference type="EMBL" id="MFNE01000031">
    <property type="protein sequence ID" value="OGG94912.1"/>
    <property type="molecule type" value="Genomic_DNA"/>
</dbReference>
<evidence type="ECO:0000313" key="8">
    <source>
        <dbReference type="Proteomes" id="UP000178449"/>
    </source>
</evidence>
<name>A0A1F6G9X3_9PROT</name>
<dbReference type="SUPFAM" id="SSF52096">
    <property type="entry name" value="ClpP/crotonase"/>
    <property type="match status" value="1"/>
</dbReference>
<dbReference type="SMART" id="SM00228">
    <property type="entry name" value="PDZ"/>
    <property type="match status" value="1"/>
</dbReference>
<dbReference type="Gene3D" id="3.90.226.10">
    <property type="entry name" value="2-enoyl-CoA Hydratase, Chain A, domain 1"/>
    <property type="match status" value="1"/>
</dbReference>
<dbReference type="GO" id="GO:0006508">
    <property type="term" value="P:proteolysis"/>
    <property type="evidence" value="ECO:0007669"/>
    <property type="project" value="UniProtKB-KW"/>
</dbReference>
<reference evidence="7 8" key="1">
    <citation type="journal article" date="2016" name="Nat. Commun.">
        <title>Thousands of microbial genomes shed light on interconnected biogeochemical processes in an aquifer system.</title>
        <authorList>
            <person name="Anantharaman K."/>
            <person name="Brown C.T."/>
            <person name="Hug L.A."/>
            <person name="Sharon I."/>
            <person name="Castelle C.J."/>
            <person name="Probst A.J."/>
            <person name="Thomas B.C."/>
            <person name="Singh A."/>
            <person name="Wilkins M.J."/>
            <person name="Karaoz U."/>
            <person name="Brodie E.L."/>
            <person name="Williams K.H."/>
            <person name="Hubbard S.S."/>
            <person name="Banfield J.F."/>
        </authorList>
    </citation>
    <scope>NUCLEOTIDE SEQUENCE [LARGE SCALE GENOMIC DNA]</scope>
</reference>
<dbReference type="Pfam" id="PF17820">
    <property type="entry name" value="PDZ_6"/>
    <property type="match status" value="1"/>
</dbReference>
<dbReference type="InterPro" id="IPR041489">
    <property type="entry name" value="PDZ_6"/>
</dbReference>
<evidence type="ECO:0000256" key="4">
    <source>
        <dbReference type="ARBA" id="ARBA00022825"/>
    </source>
</evidence>
<evidence type="ECO:0000313" key="7">
    <source>
        <dbReference type="EMBL" id="OGG94912.1"/>
    </source>
</evidence>
<proteinExistence type="inferred from homology"/>
<dbReference type="InterPro" id="IPR001478">
    <property type="entry name" value="PDZ"/>
</dbReference>
<dbReference type="Gene3D" id="3.30.750.44">
    <property type="match status" value="1"/>
</dbReference>
<accession>A0A1F6G9X3</accession>
<evidence type="ECO:0000256" key="5">
    <source>
        <dbReference type="SAM" id="SignalP"/>
    </source>
</evidence>
<keyword evidence="5" id="KW-0732">Signal</keyword>
<dbReference type="Proteomes" id="UP000178449">
    <property type="component" value="Unassembled WGS sequence"/>
</dbReference>
<sequence>MKILLICFLFWPFVALGEDLDQQLADLEDFTKALELVEEKSLGPTEHQLLIDHAIDGLLQGQDPFSSLLTEEEFEDLKTLSSGRQKGIGLTLHPREEQWMITRVLPDSPAFKAGLKRGDLITEVNGELVERLGLEGLRDQEEKEKTLELTLSTGQKVKVKKDWFSQTGVVVKPLAKGALLIEIQEFLVDTPKWVEEALLTHQPKRVILDLRDNPGGLVYAAVEVAEFFVGPGPIAETRDKKGQTLETFTALKPPLIAIENIVILINRNSASASELLAQSLRERGVAKLVGERSFGKGVVQSMFPIGKRRYAMLTVARYYGPKGVSFHQKGLTPDLQIAEEWLPARWSEEDPIFQAGLKLLNQ</sequence>
<feature type="signal peptide" evidence="5">
    <location>
        <begin position="1"/>
        <end position="17"/>
    </location>
</feature>
<dbReference type="InterPro" id="IPR005151">
    <property type="entry name" value="Tail-specific_protease"/>
</dbReference>
<dbReference type="GO" id="GO:0007165">
    <property type="term" value="P:signal transduction"/>
    <property type="evidence" value="ECO:0007669"/>
    <property type="project" value="TreeGrafter"/>
</dbReference>
<keyword evidence="2" id="KW-0645">Protease</keyword>
<dbReference type="InterPro" id="IPR004447">
    <property type="entry name" value="Peptidase_S41A"/>
</dbReference>
<protein>
    <recommendedName>
        <fullName evidence="6">PDZ domain-containing protein</fullName>
    </recommendedName>
</protein>
<dbReference type="InterPro" id="IPR036034">
    <property type="entry name" value="PDZ_sf"/>
</dbReference>
<dbReference type="CDD" id="cd07560">
    <property type="entry name" value="Peptidase_S41_CPP"/>
    <property type="match status" value="1"/>
</dbReference>